<evidence type="ECO:0008006" key="2">
    <source>
        <dbReference type="Google" id="ProtNLM"/>
    </source>
</evidence>
<proteinExistence type="predicted"/>
<dbReference type="EMBL" id="LR796139">
    <property type="protein sequence ID" value="CAB4120983.1"/>
    <property type="molecule type" value="Genomic_DNA"/>
</dbReference>
<sequence length="58" mass="6718">MILVDFECHNPDCDYEMDCFVESDTPPITMCPKCTQITLHRLITTNSFPHPSWGAWND</sequence>
<gene>
    <name evidence="1" type="ORF">UFOVP1_66</name>
</gene>
<name>A0A6J5KHW2_9CAUD</name>
<reference evidence="1" key="1">
    <citation type="submission" date="2020-04" db="EMBL/GenBank/DDBJ databases">
        <authorList>
            <person name="Chiriac C."/>
            <person name="Salcher M."/>
            <person name="Ghai R."/>
            <person name="Kavagutti S V."/>
        </authorList>
    </citation>
    <scope>NUCLEOTIDE SEQUENCE</scope>
</reference>
<organism evidence="1">
    <name type="scientific">uncultured Caudovirales phage</name>
    <dbReference type="NCBI Taxonomy" id="2100421"/>
    <lineage>
        <taxon>Viruses</taxon>
        <taxon>Duplodnaviria</taxon>
        <taxon>Heunggongvirae</taxon>
        <taxon>Uroviricota</taxon>
        <taxon>Caudoviricetes</taxon>
        <taxon>Peduoviridae</taxon>
        <taxon>Maltschvirus</taxon>
        <taxon>Maltschvirus maltsch</taxon>
    </lineage>
</organism>
<protein>
    <recommendedName>
        <fullName evidence="2">Zinc ribbon domain-containing protein</fullName>
    </recommendedName>
</protein>
<accession>A0A6J5KHW2</accession>
<evidence type="ECO:0000313" key="1">
    <source>
        <dbReference type="EMBL" id="CAB4120983.1"/>
    </source>
</evidence>